<dbReference type="SUPFAM" id="SSF48065">
    <property type="entry name" value="DBL homology domain (DH-domain)"/>
    <property type="match status" value="1"/>
</dbReference>
<dbReference type="PANTHER" id="PTHR45834:SF3">
    <property type="entry name" value="RHO GUANINE NUCLEOTIDE EXCHANGE FACTOR 3, ISOFORM L"/>
    <property type="match status" value="1"/>
</dbReference>
<feature type="domain" description="DH" evidence="7">
    <location>
        <begin position="180"/>
        <end position="387"/>
    </location>
</feature>
<evidence type="ECO:0000259" key="6">
    <source>
        <dbReference type="PROSITE" id="PS50003"/>
    </source>
</evidence>
<dbReference type="GO" id="GO:0035556">
    <property type="term" value="P:intracellular signal transduction"/>
    <property type="evidence" value="ECO:0007669"/>
    <property type="project" value="InterPro"/>
</dbReference>
<dbReference type="AlphaFoldDB" id="A0A0N5AIJ6"/>
<dbReference type="PANTHER" id="PTHR45834">
    <property type="entry name" value="RHO GUANINE NUCLEOTIDE EXCHANGE FACTOR 9-RELATED"/>
    <property type="match status" value="1"/>
</dbReference>
<dbReference type="SMART" id="SM00325">
    <property type="entry name" value="RhoGEF"/>
    <property type="match status" value="1"/>
</dbReference>
<accession>A0A0N5AIJ6</accession>
<evidence type="ECO:0000259" key="5">
    <source>
        <dbReference type="PROSITE" id="PS50002"/>
    </source>
</evidence>
<dbReference type="InterPro" id="IPR053086">
    <property type="entry name" value="RhoGEF_domain"/>
</dbReference>
<dbReference type="InterPro" id="IPR055251">
    <property type="entry name" value="SOS1_NGEF_PH"/>
</dbReference>
<proteinExistence type="predicted"/>
<feature type="region of interest" description="Disordered" evidence="4">
    <location>
        <begin position="22"/>
        <end position="46"/>
    </location>
</feature>
<dbReference type="GO" id="GO:0005829">
    <property type="term" value="C:cytosol"/>
    <property type="evidence" value="ECO:0007669"/>
    <property type="project" value="TreeGrafter"/>
</dbReference>
<dbReference type="SMART" id="SM00233">
    <property type="entry name" value="PH"/>
    <property type="match status" value="1"/>
</dbReference>
<feature type="domain" description="SH3" evidence="5">
    <location>
        <begin position="101"/>
        <end position="161"/>
    </location>
</feature>
<dbReference type="InterPro" id="IPR001849">
    <property type="entry name" value="PH_domain"/>
</dbReference>
<name>A0A0N5AIJ6_9BILA</name>
<reference evidence="9" key="1">
    <citation type="submission" date="2017-02" db="UniProtKB">
        <authorList>
            <consortium name="WormBaseParasite"/>
        </authorList>
    </citation>
    <scope>IDENTIFICATION</scope>
</reference>
<dbReference type="GO" id="GO:0005085">
    <property type="term" value="F:guanyl-nucleotide exchange factor activity"/>
    <property type="evidence" value="ECO:0007669"/>
    <property type="project" value="UniProtKB-KW"/>
</dbReference>
<dbReference type="SUPFAM" id="SSF50729">
    <property type="entry name" value="PH domain-like"/>
    <property type="match status" value="1"/>
</dbReference>
<evidence type="ECO:0000313" key="9">
    <source>
        <dbReference type="WBParaSite" id="SMUV_0000424601-mRNA-1"/>
    </source>
</evidence>
<dbReference type="InterPro" id="IPR011993">
    <property type="entry name" value="PH-like_dom_sf"/>
</dbReference>
<feature type="region of interest" description="Disordered" evidence="4">
    <location>
        <begin position="67"/>
        <end position="102"/>
    </location>
</feature>
<organism evidence="8 9">
    <name type="scientific">Syphacia muris</name>
    <dbReference type="NCBI Taxonomy" id="451379"/>
    <lineage>
        <taxon>Eukaryota</taxon>
        <taxon>Metazoa</taxon>
        <taxon>Ecdysozoa</taxon>
        <taxon>Nematoda</taxon>
        <taxon>Chromadorea</taxon>
        <taxon>Rhabditida</taxon>
        <taxon>Spirurina</taxon>
        <taxon>Oxyuridomorpha</taxon>
        <taxon>Oxyuroidea</taxon>
        <taxon>Oxyuridae</taxon>
        <taxon>Syphacia</taxon>
    </lineage>
</organism>
<dbReference type="InterPro" id="IPR000219">
    <property type="entry name" value="DH_dom"/>
</dbReference>
<dbReference type="SMART" id="SM00326">
    <property type="entry name" value="SH3"/>
    <property type="match status" value="1"/>
</dbReference>
<dbReference type="InterPro" id="IPR036028">
    <property type="entry name" value="SH3-like_dom_sf"/>
</dbReference>
<dbReference type="Gene3D" id="2.30.30.40">
    <property type="entry name" value="SH3 Domains"/>
    <property type="match status" value="1"/>
</dbReference>
<dbReference type="STRING" id="451379.A0A0N5AIJ6"/>
<dbReference type="PROSITE" id="PS00741">
    <property type="entry name" value="DH_1"/>
    <property type="match status" value="1"/>
</dbReference>
<evidence type="ECO:0000256" key="3">
    <source>
        <dbReference type="PROSITE-ProRule" id="PRU00192"/>
    </source>
</evidence>
<keyword evidence="2" id="KW-0344">Guanine-nucleotide releasing factor</keyword>
<keyword evidence="1 3" id="KW-0728">SH3 domain</keyword>
<dbReference type="Proteomes" id="UP000046393">
    <property type="component" value="Unplaced"/>
</dbReference>
<dbReference type="PROSITE" id="PS50003">
    <property type="entry name" value="PH_DOMAIN"/>
    <property type="match status" value="1"/>
</dbReference>
<keyword evidence="8" id="KW-1185">Reference proteome</keyword>
<evidence type="ECO:0000313" key="8">
    <source>
        <dbReference type="Proteomes" id="UP000046393"/>
    </source>
</evidence>
<dbReference type="Gene3D" id="1.20.900.10">
    <property type="entry name" value="Dbl homology (DH) domain"/>
    <property type="match status" value="1"/>
</dbReference>
<dbReference type="SUPFAM" id="SSF50044">
    <property type="entry name" value="SH3-domain"/>
    <property type="match status" value="1"/>
</dbReference>
<dbReference type="Gene3D" id="2.30.29.30">
    <property type="entry name" value="Pleckstrin-homology domain (PH domain)/Phosphotyrosine-binding domain (PTB)"/>
    <property type="match status" value="1"/>
</dbReference>
<protein>
    <submittedName>
        <fullName evidence="9">DH domain-containing protein</fullName>
    </submittedName>
</protein>
<feature type="region of interest" description="Disordered" evidence="4">
    <location>
        <begin position="549"/>
        <end position="572"/>
    </location>
</feature>
<dbReference type="InterPro" id="IPR001452">
    <property type="entry name" value="SH3_domain"/>
</dbReference>
<dbReference type="CDD" id="cd11828">
    <property type="entry name" value="SH3_ARHGEF9_like"/>
    <property type="match status" value="1"/>
</dbReference>
<feature type="domain" description="PH" evidence="6">
    <location>
        <begin position="418"/>
        <end position="526"/>
    </location>
</feature>
<dbReference type="CDD" id="cd00160">
    <property type="entry name" value="RhoGEF"/>
    <property type="match status" value="1"/>
</dbReference>
<dbReference type="Pfam" id="PF22697">
    <property type="entry name" value="SOS1_NGEF_PH"/>
    <property type="match status" value="1"/>
</dbReference>
<feature type="compositionally biased region" description="Polar residues" evidence="4">
    <location>
        <begin position="549"/>
        <end position="564"/>
    </location>
</feature>
<evidence type="ECO:0000259" key="7">
    <source>
        <dbReference type="PROSITE" id="PS50010"/>
    </source>
</evidence>
<evidence type="ECO:0000256" key="1">
    <source>
        <dbReference type="ARBA" id="ARBA00022443"/>
    </source>
</evidence>
<sequence length="572" mass="65891">MVRLAVIEELELPSRLVRLRSQTARERRSKSQPIHSPIHIDSDDEYDPTAEHISRMDALGFYNVSSESDGCSSKTRSFRSSVHSTTSSMASSSTASSNEEQEVLTAEAAWDHVAILPDELPFAAGDIINVIDCTSHSDLWFGGCRDRTGWFSSSHVRLLERNTSNRNSFAGDFPQPMRYLRAKIIQELMSTERDYVTLLQNLVQGFLEQTRRRTEMFPPSRIQRIFGNLEAICTLHCKFLRELEMTLDPKIPENSCIGNVFLQNVLDAFNFQLLKFKLSYEVVNETRRSSFSIYSEYCNNRPVSCTELAFLEEQPHYHQFFEACRLLRGMPKLTLEGFLLTPVQRICRYPLQLAELLKATPSSHNDREPVQAAACAMKNVAALINEKKRRLEGLQKIALWQKNVDGWRGPDLVESNSHLIYNGEVTCRCVIVGNTVWQKDVQLFLFDQCLVICKKDLIKKNHYIFRDRVPMALATFVDCKDGKDPSLNITLKNAWKLVLTGKEFYFSCRDRETKKRWTENFRRRIVSCPPTSEERRLVRDTLSRTYQGKTESSCIISDSKSNGRFSRKKNRK</sequence>
<dbReference type="InterPro" id="IPR001331">
    <property type="entry name" value="GDS_CDC24_CS"/>
</dbReference>
<dbReference type="PROSITE" id="PS50002">
    <property type="entry name" value="SH3"/>
    <property type="match status" value="1"/>
</dbReference>
<evidence type="ECO:0000256" key="2">
    <source>
        <dbReference type="ARBA" id="ARBA00022658"/>
    </source>
</evidence>
<dbReference type="PROSITE" id="PS50010">
    <property type="entry name" value="DH_2"/>
    <property type="match status" value="1"/>
</dbReference>
<evidence type="ECO:0000256" key="4">
    <source>
        <dbReference type="SAM" id="MobiDB-lite"/>
    </source>
</evidence>
<dbReference type="WBParaSite" id="SMUV_0000424601-mRNA-1">
    <property type="protein sequence ID" value="SMUV_0000424601-mRNA-1"/>
    <property type="gene ID" value="SMUV_0000424601"/>
</dbReference>
<dbReference type="Pfam" id="PF00621">
    <property type="entry name" value="RhoGEF"/>
    <property type="match status" value="1"/>
</dbReference>
<dbReference type="InterPro" id="IPR035899">
    <property type="entry name" value="DBL_dom_sf"/>
</dbReference>
<feature type="compositionally biased region" description="Low complexity" evidence="4">
    <location>
        <begin position="78"/>
        <end position="97"/>
    </location>
</feature>